<comment type="caution">
    <text evidence="1">The sequence shown here is derived from an EMBL/GenBank/DDBJ whole genome shotgun (WGS) entry which is preliminary data.</text>
</comment>
<keyword evidence="2" id="KW-1185">Reference proteome</keyword>
<evidence type="ECO:0000313" key="1">
    <source>
        <dbReference type="EMBL" id="KAK3055398.1"/>
    </source>
</evidence>
<protein>
    <submittedName>
        <fullName evidence="1">Uncharacterized protein</fullName>
    </submittedName>
</protein>
<feature type="non-terminal residue" evidence="1">
    <location>
        <position position="176"/>
    </location>
</feature>
<dbReference type="EMBL" id="JAWDJW010009816">
    <property type="protein sequence ID" value="KAK3055398.1"/>
    <property type="molecule type" value="Genomic_DNA"/>
</dbReference>
<evidence type="ECO:0000313" key="2">
    <source>
        <dbReference type="Proteomes" id="UP001186974"/>
    </source>
</evidence>
<sequence length="176" mass="20595">MWAVHLPEDERRRRQQGNYSDNPWHHDRGDVERAASISSGAEVSPEGSTKLESRESRDYDVFRSTWGERDTGIEDHRTAMEDFETLRKELSGLSRTRSRTEPRRDGNQLQRIISGRSMPRTESRRSQRQQSTLLDRQRTRESVESQDLEAAEPAEDGENEDDFQLEGFMREGHFEK</sequence>
<proteinExistence type="predicted"/>
<accession>A0ACC3CY27</accession>
<organism evidence="1 2">
    <name type="scientific">Coniosporium uncinatum</name>
    <dbReference type="NCBI Taxonomy" id="93489"/>
    <lineage>
        <taxon>Eukaryota</taxon>
        <taxon>Fungi</taxon>
        <taxon>Dikarya</taxon>
        <taxon>Ascomycota</taxon>
        <taxon>Pezizomycotina</taxon>
        <taxon>Dothideomycetes</taxon>
        <taxon>Dothideomycetes incertae sedis</taxon>
        <taxon>Coniosporium</taxon>
    </lineage>
</organism>
<name>A0ACC3CY27_9PEZI</name>
<reference evidence="1" key="1">
    <citation type="submission" date="2024-09" db="EMBL/GenBank/DDBJ databases">
        <title>Black Yeasts Isolated from many extreme environments.</title>
        <authorList>
            <person name="Coleine C."/>
            <person name="Stajich J.E."/>
            <person name="Selbmann L."/>
        </authorList>
    </citation>
    <scope>NUCLEOTIDE SEQUENCE</scope>
    <source>
        <strain evidence="1">CCFEE 5737</strain>
    </source>
</reference>
<gene>
    <name evidence="1" type="ORF">LTS18_011833</name>
</gene>
<dbReference type="Proteomes" id="UP001186974">
    <property type="component" value="Unassembled WGS sequence"/>
</dbReference>